<feature type="domain" description="Adenylate kinase active site lid" evidence="9">
    <location>
        <begin position="123"/>
        <end position="158"/>
    </location>
</feature>
<dbReference type="Gene3D" id="3.40.50.300">
    <property type="entry name" value="P-loop containing nucleotide triphosphate hydrolases"/>
    <property type="match status" value="1"/>
</dbReference>
<reference evidence="10 11" key="1">
    <citation type="journal article" date="2013" name="Genome Biol. Evol.">
        <title>Genome evolution and phylogenomic analysis of candidatus kinetoplastibacterium, the betaproteobacterial endosymbionts of strigomonas and angomonas.</title>
        <authorList>
            <person name="Alves J.M."/>
            <person name="Serrano M.G."/>
            <person name="Maia da Silva F."/>
            <person name="Voegtly L.J."/>
            <person name="Matveyev A.V."/>
            <person name="Teixeira M.M."/>
            <person name="Camargo E.P."/>
            <person name="Buck G.A."/>
        </authorList>
    </citation>
    <scope>NUCLEOTIDE SEQUENCE [LARGE SCALE GENOMIC DNA]</scope>
    <source>
        <strain evidence="10 11">TCC079E</strain>
    </source>
</reference>
<dbReference type="GO" id="GO:0044209">
    <property type="term" value="P:AMP salvage"/>
    <property type="evidence" value="ECO:0007669"/>
    <property type="project" value="UniProtKB-UniRule"/>
</dbReference>
<dbReference type="InterPro" id="IPR006259">
    <property type="entry name" value="Adenyl_kin_sub"/>
</dbReference>
<comment type="domain">
    <text evidence="6">Consists of three domains, a large central CORE domain and two small peripheral domains, NMPbind and LID, which undergo movements during catalysis. The LID domain closes over the site of phosphoryl transfer upon ATP binding. Assembling and dissambling the active center during each catalytic cycle provides an effective means to prevent ATP hydrolysis.</text>
</comment>
<feature type="binding site" evidence="6">
    <location>
        <position position="36"/>
    </location>
    <ligand>
        <name>AMP</name>
        <dbReference type="ChEBI" id="CHEBI:456215"/>
    </ligand>
</feature>
<comment type="similarity">
    <text evidence="6 7">Belongs to the adenylate kinase family.</text>
</comment>
<feature type="region of interest" description="NMP" evidence="6">
    <location>
        <begin position="30"/>
        <end position="59"/>
    </location>
</feature>
<dbReference type="GO" id="GO:0005737">
    <property type="term" value="C:cytoplasm"/>
    <property type="evidence" value="ECO:0007669"/>
    <property type="project" value="UniProtKB-SubCell"/>
</dbReference>
<dbReference type="Pfam" id="PF00406">
    <property type="entry name" value="ADK"/>
    <property type="match status" value="1"/>
</dbReference>
<dbReference type="UniPathway" id="UPA00588">
    <property type="reaction ID" value="UER00649"/>
</dbReference>
<keyword evidence="2 6" id="KW-0545">Nucleotide biosynthesis</keyword>
<evidence type="ECO:0000256" key="1">
    <source>
        <dbReference type="ARBA" id="ARBA00022679"/>
    </source>
</evidence>
<dbReference type="HAMAP" id="MF_00235">
    <property type="entry name" value="Adenylate_kinase_Adk"/>
    <property type="match status" value="1"/>
</dbReference>
<comment type="caution">
    <text evidence="6">Lacks conserved residue(s) required for the propagation of feature annotation.</text>
</comment>
<feature type="binding site" evidence="6">
    <location>
        <begin position="57"/>
        <end position="59"/>
    </location>
    <ligand>
        <name>AMP</name>
        <dbReference type="ChEBI" id="CHEBI:456215"/>
    </ligand>
</feature>
<keyword evidence="4 6" id="KW-0418">Kinase</keyword>
<keyword evidence="11" id="KW-1185">Reference proteome</keyword>
<keyword evidence="5 6" id="KW-0067">ATP-binding</keyword>
<keyword evidence="3 6" id="KW-0547">Nucleotide-binding</keyword>
<feature type="binding site" evidence="6">
    <location>
        <begin position="85"/>
        <end position="88"/>
    </location>
    <ligand>
        <name>AMP</name>
        <dbReference type="ChEBI" id="CHEBI:456215"/>
    </ligand>
</feature>
<feature type="binding site" evidence="6">
    <location>
        <position position="156"/>
    </location>
    <ligand>
        <name>AMP</name>
        <dbReference type="ChEBI" id="CHEBI:456215"/>
    </ligand>
</feature>
<dbReference type="NCBIfam" id="NF001381">
    <property type="entry name" value="PRK00279.1-3"/>
    <property type="match status" value="1"/>
</dbReference>
<dbReference type="NCBIfam" id="NF001379">
    <property type="entry name" value="PRK00279.1-1"/>
    <property type="match status" value="1"/>
</dbReference>
<proteinExistence type="inferred from homology"/>
<dbReference type="SUPFAM" id="SSF52540">
    <property type="entry name" value="P-loop containing nucleoside triphosphate hydrolases"/>
    <property type="match status" value="1"/>
</dbReference>
<feature type="region of interest" description="LID" evidence="6">
    <location>
        <begin position="122"/>
        <end position="159"/>
    </location>
</feature>
<dbReference type="PROSITE" id="PS00113">
    <property type="entry name" value="ADENYLATE_KINASE"/>
    <property type="match status" value="1"/>
</dbReference>
<dbReference type="PATRIC" id="fig|1208919.3.peg.279"/>
<feature type="binding site" evidence="6">
    <location>
        <position position="167"/>
    </location>
    <ligand>
        <name>AMP</name>
        <dbReference type="ChEBI" id="CHEBI:456215"/>
    </ligand>
</feature>
<evidence type="ECO:0000256" key="7">
    <source>
        <dbReference type="RuleBase" id="RU003330"/>
    </source>
</evidence>
<dbReference type="PRINTS" id="PR00094">
    <property type="entry name" value="ADENYLTKNASE"/>
</dbReference>
<comment type="pathway">
    <text evidence="6">Purine metabolism; AMP biosynthesis via salvage pathway; AMP from ADP: step 1/1.</text>
</comment>
<comment type="subcellular location">
    <subcellularLocation>
        <location evidence="6 8">Cytoplasm</location>
    </subcellularLocation>
</comment>
<evidence type="ECO:0000256" key="6">
    <source>
        <dbReference type="HAMAP-Rule" id="MF_00235"/>
    </source>
</evidence>
<evidence type="ECO:0000256" key="5">
    <source>
        <dbReference type="ARBA" id="ARBA00022840"/>
    </source>
</evidence>
<dbReference type="STRING" id="1208919.CDSE_0531"/>
<keyword evidence="6" id="KW-0963">Cytoplasm</keyword>
<dbReference type="InterPro" id="IPR033690">
    <property type="entry name" value="Adenylat_kinase_CS"/>
</dbReference>
<evidence type="ECO:0000256" key="2">
    <source>
        <dbReference type="ARBA" id="ARBA00022727"/>
    </source>
</evidence>
<evidence type="ECO:0000256" key="8">
    <source>
        <dbReference type="RuleBase" id="RU003331"/>
    </source>
</evidence>
<dbReference type="PANTHER" id="PTHR23359">
    <property type="entry name" value="NUCLEOTIDE KINASE"/>
    <property type="match status" value="1"/>
</dbReference>
<dbReference type="OrthoDB" id="9805030at2"/>
<evidence type="ECO:0000259" key="9">
    <source>
        <dbReference type="Pfam" id="PF05191"/>
    </source>
</evidence>
<feature type="binding site" evidence="6">
    <location>
        <begin position="10"/>
        <end position="15"/>
    </location>
    <ligand>
        <name>ATP</name>
        <dbReference type="ChEBI" id="CHEBI:30616"/>
    </ligand>
</feature>
<dbReference type="GO" id="GO:0005524">
    <property type="term" value="F:ATP binding"/>
    <property type="evidence" value="ECO:0007669"/>
    <property type="project" value="UniProtKB-UniRule"/>
</dbReference>
<dbReference type="RefSeq" id="WP_015396252.1">
    <property type="nucleotide sequence ID" value="NC_020294.1"/>
</dbReference>
<dbReference type="KEGG" id="kde:CDSE_0531"/>
<dbReference type="InterPro" id="IPR000850">
    <property type="entry name" value="Adenylat/UMP-CMP_kin"/>
</dbReference>
<sequence>MRLILLGPPGAGKGTQASLLTKYFNIPQISTGDMLRTAIREGTSLGSAVKEIMDHGKLVPDDIILKLVNARLGYKDCQNGYLLDGFPRTIPQADALKNANIHLDFIIEIDVPEKNIIERMSGRRIHIASGRSYHIKFNPPKIENIDDVTGETLIQREDDHEETVRKRLKIYKEQTKPLVDYYYYWSKQEPSIAPKYRKVLGLGSVEEIKEKILESMKN</sequence>
<comment type="subunit">
    <text evidence="6 8">Monomer.</text>
</comment>
<evidence type="ECO:0000256" key="3">
    <source>
        <dbReference type="ARBA" id="ARBA00022741"/>
    </source>
</evidence>
<dbReference type="eggNOG" id="COG0563">
    <property type="taxonomic scope" value="Bacteria"/>
</dbReference>
<feature type="binding site" evidence="6">
    <location>
        <position position="31"/>
    </location>
    <ligand>
        <name>AMP</name>
        <dbReference type="ChEBI" id="CHEBI:456215"/>
    </ligand>
</feature>
<keyword evidence="1 6" id="KW-0808">Transferase</keyword>
<comment type="function">
    <text evidence="6">Catalyzes the reversible transfer of the terminal phosphate group between ATP and AMP. Plays an important role in cellular energy homeostasis and in adenine nucleotide metabolism.</text>
</comment>
<evidence type="ECO:0000313" key="10">
    <source>
        <dbReference type="EMBL" id="AGF46841.1"/>
    </source>
</evidence>
<comment type="catalytic activity">
    <reaction evidence="6 8">
        <text>AMP + ATP = 2 ADP</text>
        <dbReference type="Rhea" id="RHEA:12973"/>
        <dbReference type="ChEBI" id="CHEBI:30616"/>
        <dbReference type="ChEBI" id="CHEBI:456215"/>
        <dbReference type="ChEBI" id="CHEBI:456216"/>
        <dbReference type="EC" id="2.7.4.3"/>
    </reaction>
</comment>
<dbReference type="NCBIfam" id="NF011100">
    <property type="entry name" value="PRK14527.1"/>
    <property type="match status" value="1"/>
</dbReference>
<protein>
    <recommendedName>
        <fullName evidence="6 8">Adenylate kinase</fullName>
        <shortName evidence="6">AK</shortName>
        <ecNumber evidence="6 8">2.7.4.3</ecNumber>
    </recommendedName>
    <alternativeName>
        <fullName evidence="6">ATP-AMP transphosphorylase</fullName>
    </alternativeName>
    <alternativeName>
        <fullName evidence="6">ATP:AMP phosphotransferase</fullName>
    </alternativeName>
    <alternativeName>
        <fullName evidence="6">Adenylate monophosphate kinase</fullName>
    </alternativeName>
</protein>
<dbReference type="CDD" id="cd01428">
    <property type="entry name" value="ADK"/>
    <property type="match status" value="1"/>
</dbReference>
<dbReference type="InterPro" id="IPR007862">
    <property type="entry name" value="Adenylate_kinase_lid-dom"/>
</dbReference>
<feature type="binding site" evidence="6">
    <location>
        <position position="123"/>
    </location>
    <ligand>
        <name>ATP</name>
        <dbReference type="ChEBI" id="CHEBI:30616"/>
    </ligand>
</feature>
<accession>M1LRS5</accession>
<evidence type="ECO:0000313" key="11">
    <source>
        <dbReference type="Proteomes" id="UP000011547"/>
    </source>
</evidence>
<feature type="binding site" evidence="6">
    <location>
        <position position="92"/>
    </location>
    <ligand>
        <name>AMP</name>
        <dbReference type="ChEBI" id="CHEBI:456215"/>
    </ligand>
</feature>
<gene>
    <name evidence="6" type="primary">adk</name>
    <name evidence="10" type="ORF">CDSE_0531</name>
</gene>
<feature type="binding site" evidence="6">
    <location>
        <begin position="132"/>
        <end position="133"/>
    </location>
    <ligand>
        <name>ATP</name>
        <dbReference type="ChEBI" id="CHEBI:30616"/>
    </ligand>
</feature>
<dbReference type="Proteomes" id="UP000011547">
    <property type="component" value="Chromosome"/>
</dbReference>
<dbReference type="AlphaFoldDB" id="M1LRS5"/>
<dbReference type="HOGENOM" id="CLU_032354_1_2_4"/>
<dbReference type="Pfam" id="PF05191">
    <property type="entry name" value="ADK_lid"/>
    <property type="match status" value="1"/>
</dbReference>
<dbReference type="GO" id="GO:0004017">
    <property type="term" value="F:AMP kinase activity"/>
    <property type="evidence" value="ECO:0007669"/>
    <property type="project" value="UniProtKB-UniRule"/>
</dbReference>
<evidence type="ECO:0000256" key="4">
    <source>
        <dbReference type="ARBA" id="ARBA00022777"/>
    </source>
</evidence>
<name>M1LRS5_9PROT</name>
<dbReference type="InterPro" id="IPR027417">
    <property type="entry name" value="P-loop_NTPase"/>
</dbReference>
<feature type="binding site" evidence="6">
    <location>
        <position position="203"/>
    </location>
    <ligand>
        <name>ATP</name>
        <dbReference type="ChEBI" id="CHEBI:30616"/>
    </ligand>
</feature>
<dbReference type="FunFam" id="3.40.50.300:FF:000106">
    <property type="entry name" value="Adenylate kinase mitochondrial"/>
    <property type="match status" value="1"/>
</dbReference>
<dbReference type="EMBL" id="CP003803">
    <property type="protein sequence ID" value="AGF46841.1"/>
    <property type="molecule type" value="Genomic_DNA"/>
</dbReference>
<dbReference type="NCBIfam" id="TIGR01351">
    <property type="entry name" value="adk"/>
    <property type="match status" value="1"/>
</dbReference>
<dbReference type="NCBIfam" id="NF001380">
    <property type="entry name" value="PRK00279.1-2"/>
    <property type="match status" value="1"/>
</dbReference>
<dbReference type="EC" id="2.7.4.3" evidence="6 8"/>
<organism evidence="10 11">
    <name type="scientific">Candidatus Kinetoplastidibacterium desouzai TCC079E</name>
    <dbReference type="NCBI Taxonomy" id="1208919"/>
    <lineage>
        <taxon>Bacteria</taxon>
        <taxon>Pseudomonadati</taxon>
        <taxon>Pseudomonadota</taxon>
        <taxon>Betaproteobacteria</taxon>
        <taxon>Candidatus Kinetoplastidibacterium</taxon>
    </lineage>
</organism>